<dbReference type="InterPro" id="IPR009875">
    <property type="entry name" value="PilZ_domain"/>
</dbReference>
<dbReference type="SUPFAM" id="SSF141371">
    <property type="entry name" value="PilZ domain-like"/>
    <property type="match status" value="1"/>
</dbReference>
<dbReference type="RefSeq" id="WP_100266188.1">
    <property type="nucleotide sequence ID" value="NZ_CP018800.1"/>
</dbReference>
<gene>
    <name evidence="2" type="ORF">Ga0123462_2057</name>
</gene>
<dbReference type="Proteomes" id="UP000231637">
    <property type="component" value="Chromosome"/>
</dbReference>
<accession>A0A2K8L701</accession>
<dbReference type="GO" id="GO:0035438">
    <property type="term" value="F:cyclic-di-GMP binding"/>
    <property type="evidence" value="ECO:0007669"/>
    <property type="project" value="InterPro"/>
</dbReference>
<dbReference type="KEGG" id="mfn:Ga0123462_2057"/>
<dbReference type="OrthoDB" id="370480at2"/>
<protein>
    <submittedName>
        <fullName evidence="2">PilZ domain-containing protein</fullName>
    </submittedName>
</protein>
<dbReference type="EMBL" id="CP018800">
    <property type="protein sequence ID" value="ATX82892.1"/>
    <property type="molecule type" value="Genomic_DNA"/>
</dbReference>
<sequence>MADTGNRRDFSRVETHIDAEVICADKVLSGRLVDVSMRGVRILCDETLPQQSKCEVKCFLGESRESPLCIKANGKVIRSTEDGISIEISEIDLDSFGHLRNLVLMNARDGSQVEDELKSHLGLKKPSST</sequence>
<dbReference type="Gene3D" id="2.40.10.220">
    <property type="entry name" value="predicted glycosyltransferase like domains"/>
    <property type="match status" value="1"/>
</dbReference>
<feature type="domain" description="PilZ" evidence="1">
    <location>
        <begin position="6"/>
        <end position="103"/>
    </location>
</feature>
<evidence type="ECO:0000313" key="2">
    <source>
        <dbReference type="EMBL" id="ATX82892.1"/>
    </source>
</evidence>
<keyword evidence="3" id="KW-1185">Reference proteome</keyword>
<dbReference type="Pfam" id="PF07238">
    <property type="entry name" value="PilZ"/>
    <property type="match status" value="1"/>
</dbReference>
<organism evidence="2 3">
    <name type="scientific">Mariprofundus ferrinatatus</name>
    <dbReference type="NCBI Taxonomy" id="1921087"/>
    <lineage>
        <taxon>Bacteria</taxon>
        <taxon>Pseudomonadati</taxon>
        <taxon>Pseudomonadota</taxon>
        <taxon>Candidatius Mariprofundia</taxon>
        <taxon>Mariprofundales</taxon>
        <taxon>Mariprofundaceae</taxon>
        <taxon>Mariprofundus</taxon>
    </lineage>
</organism>
<dbReference type="AlphaFoldDB" id="A0A2K8L701"/>
<reference evidence="2 3" key="1">
    <citation type="submission" date="2016-12" db="EMBL/GenBank/DDBJ databases">
        <title>Isolation and genomic insights into novel planktonic Zetaproteobacteria from stratified waters of the Chesapeake Bay.</title>
        <authorList>
            <person name="McAllister S.M."/>
            <person name="Kato S."/>
            <person name="Chan C.S."/>
            <person name="Chiu B.K."/>
            <person name="Field E.K."/>
        </authorList>
    </citation>
    <scope>NUCLEOTIDE SEQUENCE [LARGE SCALE GENOMIC DNA]</scope>
    <source>
        <strain evidence="2 3">CP-8</strain>
    </source>
</reference>
<name>A0A2K8L701_9PROT</name>
<evidence type="ECO:0000313" key="3">
    <source>
        <dbReference type="Proteomes" id="UP000231637"/>
    </source>
</evidence>
<evidence type="ECO:0000259" key="1">
    <source>
        <dbReference type="Pfam" id="PF07238"/>
    </source>
</evidence>
<proteinExistence type="predicted"/>